<feature type="region of interest" description="Disordered" evidence="1">
    <location>
        <begin position="167"/>
        <end position="189"/>
    </location>
</feature>
<evidence type="ECO:0000313" key="3">
    <source>
        <dbReference type="EMBL" id="WZO32771.1"/>
    </source>
</evidence>
<evidence type="ECO:0000256" key="2">
    <source>
        <dbReference type="SAM" id="Phobius"/>
    </source>
</evidence>
<feature type="transmembrane region" description="Helical" evidence="2">
    <location>
        <begin position="28"/>
        <end position="51"/>
    </location>
</feature>
<dbReference type="AlphaFoldDB" id="A0AAU6S793"/>
<proteinExistence type="predicted"/>
<evidence type="ECO:0000256" key="1">
    <source>
        <dbReference type="SAM" id="MobiDB-lite"/>
    </source>
</evidence>
<keyword evidence="2" id="KW-1133">Transmembrane helix</keyword>
<dbReference type="EMBL" id="CP151632">
    <property type="protein sequence ID" value="WZO32771.1"/>
    <property type="molecule type" value="Genomic_DNA"/>
</dbReference>
<organism evidence="3">
    <name type="scientific">Microbacterium sp. LWS13-1.2</name>
    <dbReference type="NCBI Taxonomy" id="3135264"/>
    <lineage>
        <taxon>Bacteria</taxon>
        <taxon>Bacillati</taxon>
        <taxon>Actinomycetota</taxon>
        <taxon>Actinomycetes</taxon>
        <taxon>Micrococcales</taxon>
        <taxon>Microbacteriaceae</taxon>
        <taxon>Microbacterium</taxon>
    </lineage>
</organism>
<name>A0AAU6S793_9MICO</name>
<keyword evidence="2" id="KW-0812">Transmembrane</keyword>
<protein>
    <recommendedName>
        <fullName evidence="4">Type II secretion system protein</fullName>
    </recommendedName>
</protein>
<dbReference type="RefSeq" id="WP_349427391.1">
    <property type="nucleotide sequence ID" value="NZ_CP151632.1"/>
</dbReference>
<keyword evidence="2" id="KW-0472">Membrane</keyword>
<reference evidence="3" key="1">
    <citation type="submission" date="2024-04" db="EMBL/GenBank/DDBJ databases">
        <authorList>
            <person name="Roder T."/>
            <person name="Oberhansli S."/>
            <person name="Kreuzer M."/>
        </authorList>
    </citation>
    <scope>NUCLEOTIDE SEQUENCE</scope>
    <source>
        <strain evidence="3">LWS13-1.2</strain>
    </source>
</reference>
<accession>A0AAU6S793</accession>
<sequence>MGACEERLDPVSCRLDVVVTLLESQSRVGLIALVVALISAAVATVLAVAALRASSAANRLAAQNVDLIRRSERRRLVDALEGYRASRAKDMGLGQRSGIRHYLPLARGIIAEIDEPNAEVLTGWLTTAIDTIIDDPDATERRLDRHRLRMEFPPVAASWLSHPETFRPQPFLRRSEQQARSRGAGDGSG</sequence>
<gene>
    <name evidence="3" type="ORF">MRBLWS13_000372</name>
</gene>
<evidence type="ECO:0008006" key="4">
    <source>
        <dbReference type="Google" id="ProtNLM"/>
    </source>
</evidence>